<dbReference type="InterPro" id="IPR001173">
    <property type="entry name" value="Glyco_trans_2-like"/>
</dbReference>
<evidence type="ECO:0000259" key="3">
    <source>
        <dbReference type="Pfam" id="PF00535"/>
    </source>
</evidence>
<keyword evidence="1 4" id="KW-0328">Glycosyltransferase</keyword>
<evidence type="ECO:0000313" key="5">
    <source>
        <dbReference type="Proteomes" id="UP000183509"/>
    </source>
</evidence>
<dbReference type="AlphaFoldDB" id="A0ABD7LMQ8"/>
<evidence type="ECO:0000256" key="2">
    <source>
        <dbReference type="ARBA" id="ARBA00022679"/>
    </source>
</evidence>
<dbReference type="RefSeq" id="WP_002297168.1">
    <property type="nucleotide sequence ID" value="NZ_CAAAHI010000001.1"/>
</dbReference>
<dbReference type="GO" id="GO:0016757">
    <property type="term" value="F:glycosyltransferase activity"/>
    <property type="evidence" value="ECO:0007669"/>
    <property type="project" value="UniProtKB-KW"/>
</dbReference>
<proteinExistence type="predicted"/>
<dbReference type="PANTHER" id="PTHR22916:SF51">
    <property type="entry name" value="GLYCOSYLTRANSFERASE EPSH-RELATED"/>
    <property type="match status" value="1"/>
</dbReference>
<organism evidence="4 5">
    <name type="scientific">Enterococcus faecium</name>
    <name type="common">Streptococcus faecium</name>
    <dbReference type="NCBI Taxonomy" id="1352"/>
    <lineage>
        <taxon>Bacteria</taxon>
        <taxon>Bacillati</taxon>
        <taxon>Bacillota</taxon>
        <taxon>Bacilli</taxon>
        <taxon>Lactobacillales</taxon>
        <taxon>Enterococcaceae</taxon>
        <taxon>Enterococcus</taxon>
    </lineage>
</organism>
<dbReference type="Pfam" id="PF00535">
    <property type="entry name" value="Glycos_transf_2"/>
    <property type="match status" value="1"/>
</dbReference>
<dbReference type="EC" id="2.4.1.-" evidence="4"/>
<gene>
    <name evidence="4" type="ORF">DTPHA_602341</name>
</gene>
<dbReference type="SUPFAM" id="SSF53448">
    <property type="entry name" value="Nucleotide-diphospho-sugar transferases"/>
    <property type="match status" value="1"/>
</dbReference>
<sequence>MKHKVSVIVPIYNVEKYLRKCVDSLLSQTLKEIEIVLVDDGSPDASGEIADEYQKKYSNVKTIHRENGGLGPARNTGIENATGEYVAFLDSDDWVESDMYEKLYLVASKENADIVVSGHCDFANDKAMVKKQHPLSGNVYDTPNSIKNVRKNLFGHSPKDQEVEAFPMSVCMSLYNKNLLDKYRLRFEKILSEDTIFNLNAYDVANKIAFTEYTDYCYRKEEQESITKSLSPNKQTEFKEFLITLKAIASKEDLECQIRAKRMAIDYCRLYVGLVDDANLGIKEKRKYIKKFIEDEGLIQCWKGYPTNTLPFQQKFFHKMLECKCYTILLLLSRIRKIIKNMTRKKLFIIL</sequence>
<comment type="caution">
    <text evidence="4">The sequence shown here is derived from an EMBL/GenBank/DDBJ whole genome shotgun (WGS) entry which is preliminary data.</text>
</comment>
<dbReference type="InterPro" id="IPR029044">
    <property type="entry name" value="Nucleotide-diphossugar_trans"/>
</dbReference>
<evidence type="ECO:0000313" key="4">
    <source>
        <dbReference type="EMBL" id="SAM51132.1"/>
    </source>
</evidence>
<dbReference type="CDD" id="cd00761">
    <property type="entry name" value="Glyco_tranf_GTA_type"/>
    <property type="match status" value="1"/>
</dbReference>
<dbReference type="EMBL" id="FKLM01000052">
    <property type="protein sequence ID" value="SAM51132.1"/>
    <property type="molecule type" value="Genomic_DNA"/>
</dbReference>
<reference evidence="4 5" key="1">
    <citation type="submission" date="2016-04" db="EMBL/GenBank/DDBJ databases">
        <authorList>
            <person name="Millard A."/>
        </authorList>
    </citation>
    <scope>NUCLEOTIDE SEQUENCE [LARGE SCALE GENOMIC DNA]</scope>
    <source>
        <strain evidence="4">Isolate 22</strain>
    </source>
</reference>
<dbReference type="Gene3D" id="3.90.550.10">
    <property type="entry name" value="Spore Coat Polysaccharide Biosynthesis Protein SpsA, Chain A"/>
    <property type="match status" value="1"/>
</dbReference>
<accession>A0ABD7LMQ8</accession>
<name>A0ABD7LMQ8_ENTFC</name>
<feature type="domain" description="Glycosyltransferase 2-like" evidence="3">
    <location>
        <begin position="6"/>
        <end position="118"/>
    </location>
</feature>
<dbReference type="Proteomes" id="UP000183509">
    <property type="component" value="Unassembled WGS sequence"/>
</dbReference>
<dbReference type="PANTHER" id="PTHR22916">
    <property type="entry name" value="GLYCOSYLTRANSFERASE"/>
    <property type="match status" value="1"/>
</dbReference>
<evidence type="ECO:0000256" key="1">
    <source>
        <dbReference type="ARBA" id="ARBA00022676"/>
    </source>
</evidence>
<protein>
    <submittedName>
        <fullName evidence="4">Glycosyl transferase group 2 family protein</fullName>
        <ecNumber evidence="4">2.4.1.-</ecNumber>
    </submittedName>
</protein>
<keyword evidence="2 4" id="KW-0808">Transferase</keyword>